<accession>A0A9P6IM92</accession>
<keyword evidence="1" id="KW-1133">Transmembrane helix</keyword>
<feature type="transmembrane region" description="Helical" evidence="1">
    <location>
        <begin position="310"/>
        <end position="330"/>
    </location>
</feature>
<dbReference type="OrthoDB" id="10536599at2759"/>
<dbReference type="AlphaFoldDB" id="A0A9P6IM92"/>
<protein>
    <submittedName>
        <fullName evidence="2">Uncharacterized protein</fullName>
    </submittedName>
</protein>
<evidence type="ECO:0000313" key="3">
    <source>
        <dbReference type="Proteomes" id="UP000749646"/>
    </source>
</evidence>
<keyword evidence="3" id="KW-1185">Reference proteome</keyword>
<gene>
    <name evidence="2" type="ORF">BGZ65_004715</name>
</gene>
<comment type="caution">
    <text evidence="2">The sequence shown here is derived from an EMBL/GenBank/DDBJ whole genome shotgun (WGS) entry which is preliminary data.</text>
</comment>
<proteinExistence type="predicted"/>
<feature type="transmembrane region" description="Helical" evidence="1">
    <location>
        <begin position="383"/>
        <end position="404"/>
    </location>
</feature>
<organism evidence="2 3">
    <name type="scientific">Modicella reniformis</name>
    <dbReference type="NCBI Taxonomy" id="1440133"/>
    <lineage>
        <taxon>Eukaryota</taxon>
        <taxon>Fungi</taxon>
        <taxon>Fungi incertae sedis</taxon>
        <taxon>Mucoromycota</taxon>
        <taxon>Mortierellomycotina</taxon>
        <taxon>Mortierellomycetes</taxon>
        <taxon>Mortierellales</taxon>
        <taxon>Mortierellaceae</taxon>
        <taxon>Modicella</taxon>
    </lineage>
</organism>
<sequence length="536" mass="61278">MVKISTSHENNPNQSKQVVSVLTLLLDRPDLKEANYSFIEGLLKLDSGAWIPYADMSLNPIARAIKNKDEQSLNILIDYCIKCAKTRHPAYLTPVEQCLAQLSKDYPEIVASVFLSTSYIPTHNYEYVASHAITISNKFQDFLDGNKKPVFILPFQLPTTTPSSSYFFMNTNRDLYPGSESRFAPKQNVQSIHKKRNYNIYVSPFQFRPIAPLIDYQKTRLNPFSKRLDKASVFTFIKDRDFFDNMAIASILRFKWYKFGFKYWSRRFFLVLMFFILMMIITAKQISVSAVKKGEVPTADEIAARYLPGWRPVFIVTIVLGLILCAYEIPPMFKSPITYFRSPFNWVDLAAYISPVVGCTLFLKTVPGTIDEDTGIDGGPSQIWIMAFSILFLYMNMVSDSWIVSSEKDTSKQYANSNAHHLDECFMKRTVARTTRHQIPSDHSRHHFQYHEEDLLGSLQPFQRLFSSAEIVAVLDTGVSNPSTENRFLVETSGAAGSPIQETQRTINDNIVALGKAMVERSRRQDEKLAEMEMLC</sequence>
<keyword evidence="1" id="KW-0812">Transmembrane</keyword>
<dbReference type="EMBL" id="JAAAHW010010032">
    <property type="protein sequence ID" value="KAF9931776.1"/>
    <property type="molecule type" value="Genomic_DNA"/>
</dbReference>
<evidence type="ECO:0000256" key="1">
    <source>
        <dbReference type="SAM" id="Phobius"/>
    </source>
</evidence>
<evidence type="ECO:0000313" key="2">
    <source>
        <dbReference type="EMBL" id="KAF9931776.1"/>
    </source>
</evidence>
<name>A0A9P6IM92_9FUNG</name>
<reference evidence="2" key="1">
    <citation type="journal article" date="2020" name="Fungal Divers.">
        <title>Resolving the Mortierellaceae phylogeny through synthesis of multi-gene phylogenetics and phylogenomics.</title>
        <authorList>
            <person name="Vandepol N."/>
            <person name="Liber J."/>
            <person name="Desiro A."/>
            <person name="Na H."/>
            <person name="Kennedy M."/>
            <person name="Barry K."/>
            <person name="Grigoriev I.V."/>
            <person name="Miller A.N."/>
            <person name="O'Donnell K."/>
            <person name="Stajich J.E."/>
            <person name="Bonito G."/>
        </authorList>
    </citation>
    <scope>NUCLEOTIDE SEQUENCE</scope>
    <source>
        <strain evidence="2">MES-2147</strain>
    </source>
</reference>
<feature type="transmembrane region" description="Helical" evidence="1">
    <location>
        <begin position="342"/>
        <end position="363"/>
    </location>
</feature>
<keyword evidence="1" id="KW-0472">Membrane</keyword>
<feature type="transmembrane region" description="Helical" evidence="1">
    <location>
        <begin position="268"/>
        <end position="290"/>
    </location>
</feature>
<dbReference type="Proteomes" id="UP000749646">
    <property type="component" value="Unassembled WGS sequence"/>
</dbReference>